<dbReference type="KEGG" id="dfl:DFE_2557"/>
<proteinExistence type="predicted"/>
<dbReference type="Gene3D" id="1.10.357.10">
    <property type="entry name" value="Tetracycline Repressor, domain 2"/>
    <property type="match status" value="1"/>
</dbReference>
<dbReference type="GO" id="GO:0000976">
    <property type="term" value="F:transcription cis-regulatory region binding"/>
    <property type="evidence" value="ECO:0007669"/>
    <property type="project" value="TreeGrafter"/>
</dbReference>
<dbReference type="InterPro" id="IPR041673">
    <property type="entry name" value="TetR_C_23"/>
</dbReference>
<dbReference type="RefSeq" id="WP_172961745.1">
    <property type="nucleotide sequence ID" value="NZ_AP017378.1"/>
</dbReference>
<gene>
    <name evidence="6" type="ORF">DFE_2557</name>
</gene>
<keyword evidence="1" id="KW-0805">Transcription regulation</keyword>
<evidence type="ECO:0000256" key="2">
    <source>
        <dbReference type="ARBA" id="ARBA00023125"/>
    </source>
</evidence>
<evidence type="ECO:0000256" key="1">
    <source>
        <dbReference type="ARBA" id="ARBA00023015"/>
    </source>
</evidence>
<reference evidence="6 7" key="1">
    <citation type="journal article" date="2018" name="Sci. Adv.">
        <title>Multi-heme cytochromes provide a pathway for survival in energy-limited environments.</title>
        <authorList>
            <person name="Deng X."/>
            <person name="Dohmae N."/>
            <person name="Nealson K.H."/>
            <person name="Hashimoto K."/>
            <person name="Okamoto A."/>
        </authorList>
    </citation>
    <scope>NUCLEOTIDE SEQUENCE [LARGE SCALE GENOMIC DNA]</scope>
    <source>
        <strain evidence="6 7">IS5</strain>
    </source>
</reference>
<dbReference type="PANTHER" id="PTHR30055:SF234">
    <property type="entry name" value="HTH-TYPE TRANSCRIPTIONAL REGULATOR BETI"/>
    <property type="match status" value="1"/>
</dbReference>
<dbReference type="GO" id="GO:0003700">
    <property type="term" value="F:DNA-binding transcription factor activity"/>
    <property type="evidence" value="ECO:0007669"/>
    <property type="project" value="TreeGrafter"/>
</dbReference>
<keyword evidence="2 4" id="KW-0238">DNA-binding</keyword>
<dbReference type="PANTHER" id="PTHR30055">
    <property type="entry name" value="HTH-TYPE TRANSCRIPTIONAL REGULATOR RUTR"/>
    <property type="match status" value="1"/>
</dbReference>
<evidence type="ECO:0000256" key="3">
    <source>
        <dbReference type="ARBA" id="ARBA00023163"/>
    </source>
</evidence>
<evidence type="ECO:0000259" key="5">
    <source>
        <dbReference type="PROSITE" id="PS50977"/>
    </source>
</evidence>
<feature type="DNA-binding region" description="H-T-H motif" evidence="4">
    <location>
        <begin position="32"/>
        <end position="51"/>
    </location>
</feature>
<accession>A0A2Z6B1E7</accession>
<dbReference type="Pfam" id="PF17931">
    <property type="entry name" value="TetR_C_23"/>
    <property type="match status" value="1"/>
</dbReference>
<dbReference type="SUPFAM" id="SSF48498">
    <property type="entry name" value="Tetracyclin repressor-like, C-terminal domain"/>
    <property type="match status" value="1"/>
</dbReference>
<dbReference type="EMBL" id="AP017378">
    <property type="protein sequence ID" value="BBD09283.1"/>
    <property type="molecule type" value="Genomic_DNA"/>
</dbReference>
<dbReference type="PROSITE" id="PS50977">
    <property type="entry name" value="HTH_TETR_2"/>
    <property type="match status" value="1"/>
</dbReference>
<sequence>MKISQEKKIENRQAIIQSAVELVIEKGLKAATMRGIARGAGCGDATIYNYFPTKEAILYAYYEDRFTAAVSDYEGIDGLAEYTLQERLQAFFEVFLDGCLADREFLQATFKDIFFSMPPNPKALRPVRECFFGIVNQAFEAAQGNGELEEQMFGDLLARFFWDYFLGIVAYWLRDDSEQFAATSSLIDKTMGLACAMIKAGVVSKVYDICTFLFRNHVLAHLETCKYGIDALENITKVLKEEFNERPDTQG</sequence>
<dbReference type="SUPFAM" id="SSF46689">
    <property type="entry name" value="Homeodomain-like"/>
    <property type="match status" value="1"/>
</dbReference>
<keyword evidence="7" id="KW-1185">Reference proteome</keyword>
<dbReference type="Proteomes" id="UP000269883">
    <property type="component" value="Chromosome"/>
</dbReference>
<dbReference type="Pfam" id="PF00440">
    <property type="entry name" value="TetR_N"/>
    <property type="match status" value="1"/>
</dbReference>
<evidence type="ECO:0000313" key="6">
    <source>
        <dbReference type="EMBL" id="BBD09283.1"/>
    </source>
</evidence>
<organism evidence="6 7">
    <name type="scientific">Desulfovibrio ferrophilus</name>
    <dbReference type="NCBI Taxonomy" id="241368"/>
    <lineage>
        <taxon>Bacteria</taxon>
        <taxon>Pseudomonadati</taxon>
        <taxon>Thermodesulfobacteriota</taxon>
        <taxon>Desulfovibrionia</taxon>
        <taxon>Desulfovibrionales</taxon>
        <taxon>Desulfovibrionaceae</taxon>
        <taxon>Desulfovibrio</taxon>
    </lineage>
</organism>
<name>A0A2Z6B1E7_9BACT</name>
<dbReference type="InterPro" id="IPR050109">
    <property type="entry name" value="HTH-type_TetR-like_transc_reg"/>
</dbReference>
<dbReference type="InterPro" id="IPR001647">
    <property type="entry name" value="HTH_TetR"/>
</dbReference>
<evidence type="ECO:0000313" key="7">
    <source>
        <dbReference type="Proteomes" id="UP000269883"/>
    </source>
</evidence>
<dbReference type="InterPro" id="IPR036271">
    <property type="entry name" value="Tet_transcr_reg_TetR-rel_C_sf"/>
</dbReference>
<evidence type="ECO:0000256" key="4">
    <source>
        <dbReference type="PROSITE-ProRule" id="PRU00335"/>
    </source>
</evidence>
<dbReference type="AlphaFoldDB" id="A0A2Z6B1E7"/>
<dbReference type="InterPro" id="IPR009057">
    <property type="entry name" value="Homeodomain-like_sf"/>
</dbReference>
<dbReference type="PRINTS" id="PR00455">
    <property type="entry name" value="HTHTETR"/>
</dbReference>
<keyword evidence="3" id="KW-0804">Transcription</keyword>
<feature type="domain" description="HTH tetR-type" evidence="5">
    <location>
        <begin position="9"/>
        <end position="69"/>
    </location>
</feature>
<protein>
    <submittedName>
        <fullName evidence="6">Transcriptional regulator, TetR family</fullName>
    </submittedName>
</protein>